<feature type="compositionally biased region" description="Low complexity" evidence="11">
    <location>
        <begin position="1185"/>
        <end position="1199"/>
    </location>
</feature>
<dbReference type="GO" id="GO:0045944">
    <property type="term" value="P:positive regulation of transcription by RNA polymerase II"/>
    <property type="evidence" value="ECO:0007669"/>
    <property type="project" value="TreeGrafter"/>
</dbReference>
<gene>
    <name evidence="15" type="primary">NCOA2</name>
</gene>
<dbReference type="InterPro" id="IPR011598">
    <property type="entry name" value="bHLH_dom"/>
</dbReference>
<dbReference type="PANTHER" id="PTHR10684:SF2">
    <property type="entry name" value="NUCLEAR RECEPTOR COACTIVATOR 2"/>
    <property type="match status" value="1"/>
</dbReference>
<dbReference type="Pfam" id="PF16665">
    <property type="entry name" value="NCOA_u2"/>
    <property type="match status" value="1"/>
</dbReference>
<evidence type="ECO:0000256" key="10">
    <source>
        <dbReference type="ARBA" id="ARBA00031751"/>
    </source>
</evidence>
<feature type="compositionally biased region" description="Low complexity" evidence="11">
    <location>
        <begin position="386"/>
        <end position="395"/>
    </location>
</feature>
<feature type="compositionally biased region" description="Polar residues" evidence="11">
    <location>
        <begin position="1218"/>
        <end position="1228"/>
    </location>
</feature>
<evidence type="ECO:0000313" key="16">
    <source>
        <dbReference type="Proteomes" id="UP001501940"/>
    </source>
</evidence>
<dbReference type="FunFam" id="3.30.450.20:FF:000008">
    <property type="entry name" value="Nuclear receptor coactivator"/>
    <property type="match status" value="1"/>
</dbReference>
<dbReference type="FunFam" id="4.10.280.10:FF:000008">
    <property type="entry name" value="Nuclear receptor coactivator"/>
    <property type="match status" value="1"/>
</dbReference>
<comment type="similarity">
    <text evidence="2">Belongs to the SRC/p160 nuclear receptor coactivator family.</text>
</comment>
<organism evidence="15 16">
    <name type="scientific">Amphiprion ocellaris</name>
    <name type="common">Clown anemonefish</name>
    <dbReference type="NCBI Taxonomy" id="80972"/>
    <lineage>
        <taxon>Eukaryota</taxon>
        <taxon>Metazoa</taxon>
        <taxon>Chordata</taxon>
        <taxon>Craniata</taxon>
        <taxon>Vertebrata</taxon>
        <taxon>Euteleostomi</taxon>
        <taxon>Actinopterygii</taxon>
        <taxon>Neopterygii</taxon>
        <taxon>Teleostei</taxon>
        <taxon>Neoteleostei</taxon>
        <taxon>Acanthomorphata</taxon>
        <taxon>Ovalentaria</taxon>
        <taxon>Pomacentridae</taxon>
        <taxon>Amphiprion</taxon>
    </lineage>
</organism>
<feature type="compositionally biased region" description="Low complexity" evidence="11">
    <location>
        <begin position="467"/>
        <end position="480"/>
    </location>
</feature>
<name>A0AAQ5XKW5_AMPOC</name>
<feature type="region of interest" description="Disordered" evidence="11">
    <location>
        <begin position="530"/>
        <end position="566"/>
    </location>
</feature>
<reference evidence="15 16" key="1">
    <citation type="submission" date="2022-01" db="EMBL/GenBank/DDBJ databases">
        <title>A chromosome-scale genome assembly of the false clownfish, Amphiprion ocellaris.</title>
        <authorList>
            <person name="Ryu T."/>
        </authorList>
    </citation>
    <scope>NUCLEOTIDE SEQUENCE [LARGE SCALE GENOMIC DNA]</scope>
</reference>
<keyword evidence="12" id="KW-0732">Signal</keyword>
<evidence type="ECO:0000256" key="12">
    <source>
        <dbReference type="SAM" id="SignalP"/>
    </source>
</evidence>
<dbReference type="InterPro" id="IPR036638">
    <property type="entry name" value="HLH_DNA-bd_sf"/>
</dbReference>
<feature type="region of interest" description="Disordered" evidence="11">
    <location>
        <begin position="372"/>
        <end position="504"/>
    </location>
</feature>
<evidence type="ECO:0000256" key="1">
    <source>
        <dbReference type="ARBA" id="ARBA00004123"/>
    </source>
</evidence>
<dbReference type="InterPro" id="IPR032565">
    <property type="entry name" value="NCOA2/3_DUF4927"/>
</dbReference>
<dbReference type="GeneTree" id="ENSGT00950000183021"/>
<dbReference type="CDD" id="cd00130">
    <property type="entry name" value="PAS"/>
    <property type="match status" value="1"/>
</dbReference>
<feature type="compositionally biased region" description="Polar residues" evidence="11">
    <location>
        <begin position="443"/>
        <end position="455"/>
    </location>
</feature>
<dbReference type="InterPro" id="IPR000014">
    <property type="entry name" value="PAS"/>
</dbReference>
<dbReference type="GO" id="GO:0003713">
    <property type="term" value="F:transcription coactivator activity"/>
    <property type="evidence" value="ECO:0007669"/>
    <property type="project" value="InterPro"/>
</dbReference>
<feature type="compositionally biased region" description="Low complexity" evidence="11">
    <location>
        <begin position="1258"/>
        <end position="1267"/>
    </location>
</feature>
<keyword evidence="16" id="KW-1185">Reference proteome</keyword>
<evidence type="ECO:0000256" key="3">
    <source>
        <dbReference type="ARBA" id="ARBA00013484"/>
    </source>
</evidence>
<dbReference type="Gene3D" id="6.10.140.410">
    <property type="match status" value="1"/>
</dbReference>
<dbReference type="Gene3D" id="4.10.280.10">
    <property type="entry name" value="Helix-loop-helix DNA-binding domain"/>
    <property type="match status" value="1"/>
</dbReference>
<evidence type="ECO:0000256" key="5">
    <source>
        <dbReference type="ARBA" id="ARBA00023015"/>
    </source>
</evidence>
<feature type="region of interest" description="Disordered" evidence="11">
    <location>
        <begin position="1179"/>
        <end position="1317"/>
    </location>
</feature>
<dbReference type="InterPro" id="IPR056193">
    <property type="entry name" value="bHLH_NCOA1-3"/>
</dbReference>
<evidence type="ECO:0000256" key="4">
    <source>
        <dbReference type="ARBA" id="ARBA00022737"/>
    </source>
</evidence>
<dbReference type="Pfam" id="PF08815">
    <property type="entry name" value="Nuc_rec_co-act"/>
    <property type="match status" value="1"/>
</dbReference>
<dbReference type="InterPro" id="IPR009110">
    <property type="entry name" value="Nuc_rcpt_coact"/>
</dbReference>
<feature type="region of interest" description="Disordered" evidence="11">
    <location>
        <begin position="794"/>
        <end position="854"/>
    </location>
</feature>
<evidence type="ECO:0000259" key="14">
    <source>
        <dbReference type="PROSITE" id="PS50888"/>
    </source>
</evidence>
<reference evidence="15" key="2">
    <citation type="submission" date="2025-08" db="UniProtKB">
        <authorList>
            <consortium name="Ensembl"/>
        </authorList>
    </citation>
    <scope>IDENTIFICATION</scope>
</reference>
<dbReference type="SMART" id="SM01151">
    <property type="entry name" value="DUF1518"/>
    <property type="match status" value="1"/>
</dbReference>
<feature type="compositionally biased region" description="Polar residues" evidence="11">
    <location>
        <begin position="549"/>
        <end position="566"/>
    </location>
</feature>
<dbReference type="Gene3D" id="3.30.450.20">
    <property type="entry name" value="PAS domain"/>
    <property type="match status" value="2"/>
</dbReference>
<dbReference type="SMART" id="SM00091">
    <property type="entry name" value="PAS"/>
    <property type="match status" value="1"/>
</dbReference>
<dbReference type="InterPro" id="IPR010011">
    <property type="entry name" value="NCO_DUF1518"/>
</dbReference>
<reference evidence="15" key="3">
    <citation type="submission" date="2025-09" db="UniProtKB">
        <authorList>
            <consortium name="Ensembl"/>
        </authorList>
    </citation>
    <scope>IDENTIFICATION</scope>
</reference>
<feature type="signal peptide" evidence="12">
    <location>
        <begin position="1"/>
        <end position="20"/>
    </location>
</feature>
<evidence type="ECO:0000256" key="11">
    <source>
        <dbReference type="SAM" id="MobiDB-lite"/>
    </source>
</evidence>
<dbReference type="Proteomes" id="UP001501940">
    <property type="component" value="Chromosome 10"/>
</dbReference>
<dbReference type="GO" id="GO:0005634">
    <property type="term" value="C:nucleus"/>
    <property type="evidence" value="ECO:0007669"/>
    <property type="project" value="UniProtKB-SubCell"/>
</dbReference>
<evidence type="ECO:0000259" key="13">
    <source>
        <dbReference type="PROSITE" id="PS50112"/>
    </source>
</evidence>
<protein>
    <recommendedName>
        <fullName evidence="3">Nuclear receptor coactivator 2</fullName>
    </recommendedName>
    <alternativeName>
        <fullName evidence="10">Transcriptional intermediary factor 2</fullName>
    </alternativeName>
</protein>
<feature type="domain" description="PAS" evidence="13">
    <location>
        <begin position="112"/>
        <end position="176"/>
    </location>
</feature>
<feature type="domain" description="BHLH" evidence="14">
    <location>
        <begin position="19"/>
        <end position="76"/>
    </location>
</feature>
<dbReference type="PROSITE" id="PS50112">
    <property type="entry name" value="PAS"/>
    <property type="match status" value="1"/>
</dbReference>
<dbReference type="InterPro" id="IPR013767">
    <property type="entry name" value="PAS_fold"/>
</dbReference>
<dbReference type="SUPFAM" id="SSF55785">
    <property type="entry name" value="PYP-like sensor domain (PAS domain)"/>
    <property type="match status" value="2"/>
</dbReference>
<feature type="chain" id="PRO_5043422809" description="Nuclear receptor coactivator 2" evidence="12">
    <location>
        <begin position="21"/>
        <end position="1384"/>
    </location>
</feature>
<accession>A0AAQ5XKW5</accession>
<dbReference type="InterPro" id="IPR014935">
    <property type="entry name" value="SRC/p160_LXXLL"/>
</dbReference>
<proteinExistence type="inferred from homology"/>
<keyword evidence="4" id="KW-0677">Repeat</keyword>
<dbReference type="GO" id="GO:0016922">
    <property type="term" value="F:nuclear receptor binding"/>
    <property type="evidence" value="ECO:0007669"/>
    <property type="project" value="InterPro"/>
</dbReference>
<feature type="compositionally biased region" description="Polar residues" evidence="11">
    <location>
        <begin position="835"/>
        <end position="844"/>
    </location>
</feature>
<dbReference type="InterPro" id="IPR035965">
    <property type="entry name" value="PAS-like_dom_sf"/>
</dbReference>
<dbReference type="GO" id="GO:0046983">
    <property type="term" value="F:protein dimerization activity"/>
    <property type="evidence" value="ECO:0007669"/>
    <property type="project" value="InterPro"/>
</dbReference>
<feature type="compositionally biased region" description="Polar residues" evidence="11">
    <location>
        <begin position="1284"/>
        <end position="1294"/>
    </location>
</feature>
<dbReference type="FunFam" id="3.30.450.20:FF:000007">
    <property type="entry name" value="Nuclear receptor coactivator"/>
    <property type="match status" value="1"/>
</dbReference>
<keyword evidence="6" id="KW-0090">Biological rhythms</keyword>
<keyword evidence="8" id="KW-0804">Transcription</keyword>
<dbReference type="Pfam" id="PF14598">
    <property type="entry name" value="PAS_11"/>
    <property type="match status" value="1"/>
</dbReference>
<dbReference type="PANTHER" id="PTHR10684">
    <property type="entry name" value="NUCLEAR RECEPTOR COACTIVATOR"/>
    <property type="match status" value="1"/>
</dbReference>
<dbReference type="Pfam" id="PF08832">
    <property type="entry name" value="SRC-1"/>
    <property type="match status" value="1"/>
</dbReference>
<dbReference type="Pfam" id="PF23172">
    <property type="entry name" value="bHLH_NCOA"/>
    <property type="match status" value="1"/>
</dbReference>
<comment type="subcellular location">
    <subcellularLocation>
        <location evidence="1">Nucleus</location>
    </subcellularLocation>
</comment>
<dbReference type="GO" id="GO:0048511">
    <property type="term" value="P:rhythmic process"/>
    <property type="evidence" value="ECO:0007669"/>
    <property type="project" value="UniProtKB-KW"/>
</dbReference>
<feature type="compositionally biased region" description="Basic and acidic residues" evidence="11">
    <location>
        <begin position="535"/>
        <end position="544"/>
    </location>
</feature>
<evidence type="ECO:0000256" key="9">
    <source>
        <dbReference type="ARBA" id="ARBA00023242"/>
    </source>
</evidence>
<evidence type="ECO:0000256" key="8">
    <source>
        <dbReference type="ARBA" id="ARBA00023163"/>
    </source>
</evidence>
<dbReference type="SUPFAM" id="SSF69125">
    <property type="entry name" value="Nuclear receptor coactivator interlocking domain"/>
    <property type="match status" value="1"/>
</dbReference>
<dbReference type="Pfam" id="PF16279">
    <property type="entry name" value="DUF4927"/>
    <property type="match status" value="1"/>
</dbReference>
<feature type="region of interest" description="Disordered" evidence="11">
    <location>
        <begin position="581"/>
        <end position="619"/>
    </location>
</feature>
<keyword evidence="7" id="KW-0010">Activator</keyword>
<feature type="compositionally biased region" description="Low complexity" evidence="11">
    <location>
        <begin position="1295"/>
        <end position="1317"/>
    </location>
</feature>
<dbReference type="PROSITE" id="PS50888">
    <property type="entry name" value="BHLH"/>
    <property type="match status" value="1"/>
</dbReference>
<keyword evidence="5" id="KW-0805">Transcription regulation</keyword>
<dbReference type="PIRSF" id="PIRSF038181">
    <property type="entry name" value="Nuclear_receptor_coactivator"/>
    <property type="match status" value="1"/>
</dbReference>
<evidence type="ECO:0000256" key="2">
    <source>
        <dbReference type="ARBA" id="ARBA00009933"/>
    </source>
</evidence>
<dbReference type="InterPro" id="IPR014920">
    <property type="entry name" value="Nuc_rcpt_coact_Ncoa-typ"/>
</dbReference>
<dbReference type="Pfam" id="PF00989">
    <property type="entry name" value="PAS"/>
    <property type="match status" value="1"/>
</dbReference>
<feature type="compositionally biased region" description="Polar residues" evidence="11">
    <location>
        <begin position="401"/>
        <end position="417"/>
    </location>
</feature>
<evidence type="ECO:0000313" key="15">
    <source>
        <dbReference type="Ensembl" id="ENSAOCP00000040291.1"/>
    </source>
</evidence>
<dbReference type="Ensembl" id="ENSAOCT00000044960.1">
    <property type="protein sequence ID" value="ENSAOCP00000040291.1"/>
    <property type="gene ID" value="ENSAOCG00000003154.2"/>
</dbReference>
<keyword evidence="9" id="KW-0539">Nucleus</keyword>
<dbReference type="InterPro" id="IPR017426">
    <property type="entry name" value="Nuclear_rcpt_coactivator"/>
</dbReference>
<feature type="compositionally biased region" description="Basic and acidic residues" evidence="11">
    <location>
        <begin position="592"/>
        <end position="601"/>
    </location>
</feature>
<evidence type="ECO:0000256" key="7">
    <source>
        <dbReference type="ARBA" id="ARBA00023159"/>
    </source>
</evidence>
<dbReference type="SMART" id="SM00353">
    <property type="entry name" value="HLH"/>
    <property type="match status" value="1"/>
</dbReference>
<sequence>IIIFPSCFIQILMSLQPSLSCSPKRNTERRNREQENKYIEELAELIFANINDMDDLNVKPDKCAILKETVKQIRQIKEQEKAPVADAEEVQKADVSSTGPGVIDKDALGPMMLEALDGFFFVVNMEGNIVFVSENVSQYLRYQQEELMNTSVYSVLHVGDHAEFIKNLLPKSLVNHRSSDSSNRNSHTFNCRMLVNPHVDGEARLASDQQDTAQQKYETMQCFAVSEPKSIKEEGEDFQSCLICVARRVPVKERPVMPSFESFTTRQDLQGKITSLDTSQLRASMKPGWEDLVRRCIQKFHLQSDGEMSFAKKHQQDVLRNGHALSPLYRFSLADGTIVSAHTKSKLVRSPATNEPQLYMSMHILQRENLGGMTADIPGSQGMAKPMTPTSVSGPSPSPDASVTSNTLHSTTASSTPGRGFGAASGRAPTPQGSCHALKLGSPSAQGSPSVTSGAQGAMLSPCHRQSPSMAASSSGCSSPHLPQHPPGPFSPAASLHSPASVCSSTGNGLGFNSLSALQALSQGHRISQGLTEGQHPESPDRKPVALQSPLQNTNTGSQLAKNNPSLDADLFGAFEEQQDLLSSQNQEDEQGEGKDGDHDSFGGNGSLGDLGDAPNRLLNTKGHTKLLQLLTTKLEPSDPCSPPGPLGDDQNCKDQLCGVGGVGGAGHNNHSTSLKEKHKILHRLLQNSTSPVELAKLTAEATGKDPIGPESASGDSMAALGELCSKQEPGSPKKKDNALLRYLLDRDDNGILDKAIKMEPSDGLKLSNVKTEKQEGDFNMADQVKNLVPVPLPAGFNGSRPGQPTQGAPPIRSLSLDNSMGPNPNTARPFPPQHRNNSPYSLLQQQQQQQQQSMMGTHAGMANQAAMANTGMRSSMQQGWCPQGPMGGTAGPMMAQGVGPGRMVPNMNAALPTRGPSGSRAMVNMQMMGNAPTNQTAPWPDRMMMDHYGNQSRPPYGVPQEDGMGCCTGPEGQPDEGALLNQLCSVLKDYEGLEEIDKMLGIPTLAGQDQFLGSSDPAAGMKPPLYSQHYGGPPGYGGMPPDGGYHGPSMGGHMGPQRMAPAGYPPMMRMAGGAGPRPAGMRPGGPGPIVPSQPNNLRLQLQHRLQNQLNRQPVVNQMGGVSNMNLPLRSNVPNQGTFNAQMLAQRQREYLSNHLRQRQQQQHVHQQRAMMMRTQGINMPPNMPSGGAAPTPMPMGGTNPRLPQGNPQQFPYPASSYGMSQQQQHQDPVSCFPCGAATPQSPLLSPRMGQGQSPMLQQNQAQPQGPNQGGPPGYQPAADLNGWPQSANISTSNSVYPQQSQSQYSTQPSGGMYGGSNSMNLGVAMAGNGGNMNPMSGQMSSMNTEQVKKDTIPDELKRLIWFLLDCILITLIQDHSFYFSVGD</sequence>
<dbReference type="GO" id="GO:0032870">
    <property type="term" value="P:cellular response to hormone stimulus"/>
    <property type="evidence" value="ECO:0007669"/>
    <property type="project" value="TreeGrafter"/>
</dbReference>
<dbReference type="SUPFAM" id="SSF47459">
    <property type="entry name" value="HLH, helix-loop-helix DNA-binding domain"/>
    <property type="match status" value="1"/>
</dbReference>
<feature type="compositionally biased region" description="Polar residues" evidence="11">
    <location>
        <begin position="816"/>
        <end position="827"/>
    </location>
</feature>
<dbReference type="InterPro" id="IPR037077">
    <property type="entry name" value="Nuc_rcpt_coact_Ncoa_int_sf"/>
</dbReference>
<evidence type="ECO:0000256" key="6">
    <source>
        <dbReference type="ARBA" id="ARBA00023108"/>
    </source>
</evidence>